<organism evidence="1 2">
    <name type="scientific">Pseudogemmobacter faecipullorum</name>
    <dbReference type="NCBI Taxonomy" id="2755041"/>
    <lineage>
        <taxon>Bacteria</taxon>
        <taxon>Pseudomonadati</taxon>
        <taxon>Pseudomonadota</taxon>
        <taxon>Alphaproteobacteria</taxon>
        <taxon>Rhodobacterales</taxon>
        <taxon>Paracoccaceae</taxon>
        <taxon>Pseudogemmobacter</taxon>
    </lineage>
</organism>
<dbReference type="InterPro" id="IPR036390">
    <property type="entry name" value="WH_DNA-bd_sf"/>
</dbReference>
<name>A0ABS8CJW0_9RHOB</name>
<dbReference type="Gene3D" id="1.10.10.10">
    <property type="entry name" value="Winged helix-like DNA-binding domain superfamily/Winged helix DNA-binding domain"/>
    <property type="match status" value="1"/>
</dbReference>
<sequence length="114" mass="11586">MLGPGKAELMEHIRATGSISAAGRAMGMSYKRAWLLVEELNAAFTGPLISSARGGAGGGGTGLTPLGEEVLSLFRSIEAEAQAAATAGIDRLEALLRPVAPAASEPPDDMSHGK</sequence>
<dbReference type="InterPro" id="IPR036388">
    <property type="entry name" value="WH-like_DNA-bd_sf"/>
</dbReference>
<reference evidence="1 2" key="1">
    <citation type="submission" date="2020-07" db="EMBL/GenBank/DDBJ databases">
        <title>Pseudogemmobacter sp. nov., isolated from poultry manure in Taiwan.</title>
        <authorList>
            <person name="Lin S.-Y."/>
            <person name="Tang Y.-S."/>
            <person name="Young C.-C."/>
        </authorList>
    </citation>
    <scope>NUCLEOTIDE SEQUENCE [LARGE SCALE GENOMIC DNA]</scope>
    <source>
        <strain evidence="1 2">CC-YST710</strain>
    </source>
</reference>
<gene>
    <name evidence="1" type="ORF">H0485_06555</name>
</gene>
<evidence type="ECO:0000313" key="1">
    <source>
        <dbReference type="EMBL" id="MCB5409660.1"/>
    </source>
</evidence>
<evidence type="ECO:0000313" key="2">
    <source>
        <dbReference type="Proteomes" id="UP001198571"/>
    </source>
</evidence>
<accession>A0ABS8CJW0</accession>
<dbReference type="Proteomes" id="UP001198571">
    <property type="component" value="Unassembled WGS sequence"/>
</dbReference>
<keyword evidence="2" id="KW-1185">Reference proteome</keyword>
<protein>
    <submittedName>
        <fullName evidence="1">LysR family transcriptional regulator</fullName>
    </submittedName>
</protein>
<dbReference type="EMBL" id="JACDXX010000004">
    <property type="protein sequence ID" value="MCB5409660.1"/>
    <property type="molecule type" value="Genomic_DNA"/>
</dbReference>
<dbReference type="PANTHER" id="PTHR30432:SF1">
    <property type="entry name" value="DNA-BINDING TRANSCRIPTIONAL DUAL REGULATOR MODE"/>
    <property type="match status" value="1"/>
</dbReference>
<dbReference type="PANTHER" id="PTHR30432">
    <property type="entry name" value="TRANSCRIPTIONAL REGULATOR MODE"/>
    <property type="match status" value="1"/>
</dbReference>
<dbReference type="SUPFAM" id="SSF46785">
    <property type="entry name" value="Winged helix' DNA-binding domain"/>
    <property type="match status" value="1"/>
</dbReference>
<dbReference type="InterPro" id="IPR051815">
    <property type="entry name" value="Molybdate_resp_trans_reg"/>
</dbReference>
<proteinExistence type="predicted"/>
<comment type="caution">
    <text evidence="1">The sequence shown here is derived from an EMBL/GenBank/DDBJ whole genome shotgun (WGS) entry which is preliminary data.</text>
</comment>